<comment type="subunit">
    <text evidence="4">Part of the 50S ribosomal subunit. Contacts protein L20.</text>
</comment>
<dbReference type="GO" id="GO:0006412">
    <property type="term" value="P:translation"/>
    <property type="evidence" value="ECO:0007669"/>
    <property type="project" value="UniProtKB-UniRule"/>
</dbReference>
<evidence type="ECO:0000256" key="4">
    <source>
        <dbReference type="HAMAP-Rule" id="MF_01363"/>
    </source>
</evidence>
<dbReference type="Proteomes" id="UP000034664">
    <property type="component" value="Unassembled WGS sequence"/>
</dbReference>
<dbReference type="GO" id="GO:0005737">
    <property type="term" value="C:cytoplasm"/>
    <property type="evidence" value="ECO:0007669"/>
    <property type="project" value="UniProtKB-ARBA"/>
</dbReference>
<accession>A0A0G0VJW6</accession>
<proteinExistence type="inferred from homology"/>
<evidence type="ECO:0000256" key="2">
    <source>
        <dbReference type="ARBA" id="ARBA00022980"/>
    </source>
</evidence>
<dbReference type="HAMAP" id="MF_01363">
    <property type="entry name" value="Ribosomal_bL21"/>
    <property type="match status" value="1"/>
</dbReference>
<dbReference type="GO" id="GO:0005840">
    <property type="term" value="C:ribosome"/>
    <property type="evidence" value="ECO:0007669"/>
    <property type="project" value="UniProtKB-KW"/>
</dbReference>
<comment type="similarity">
    <text evidence="1 4 5">Belongs to the bacterial ribosomal protein bL21 family.</text>
</comment>
<keyword evidence="2 4" id="KW-0689">Ribosomal protein</keyword>
<dbReference type="PANTHER" id="PTHR21349">
    <property type="entry name" value="50S RIBOSOMAL PROTEIN L21"/>
    <property type="match status" value="1"/>
</dbReference>
<dbReference type="SUPFAM" id="SSF141091">
    <property type="entry name" value="L21p-like"/>
    <property type="match status" value="1"/>
</dbReference>
<protein>
    <recommendedName>
        <fullName evidence="4">Large ribosomal subunit protein bL21</fullName>
    </recommendedName>
</protein>
<keyword evidence="4 5" id="KW-0699">rRNA-binding</keyword>
<evidence type="ECO:0000256" key="5">
    <source>
        <dbReference type="RuleBase" id="RU000562"/>
    </source>
</evidence>
<dbReference type="InterPro" id="IPR028909">
    <property type="entry name" value="bL21-like"/>
</dbReference>
<evidence type="ECO:0000313" key="7">
    <source>
        <dbReference type="Proteomes" id="UP000034664"/>
    </source>
</evidence>
<dbReference type="AlphaFoldDB" id="A0A0G0VJW6"/>
<dbReference type="Pfam" id="PF00829">
    <property type="entry name" value="Ribosomal_L21p"/>
    <property type="match status" value="1"/>
</dbReference>
<keyword evidence="3 4" id="KW-0687">Ribonucleoprotein</keyword>
<dbReference type="PANTHER" id="PTHR21349:SF0">
    <property type="entry name" value="LARGE RIBOSOMAL SUBUNIT PROTEIN BL21M"/>
    <property type="match status" value="1"/>
</dbReference>
<dbReference type="NCBIfam" id="TIGR00061">
    <property type="entry name" value="L21"/>
    <property type="match status" value="1"/>
</dbReference>
<dbReference type="GO" id="GO:0019843">
    <property type="term" value="F:rRNA binding"/>
    <property type="evidence" value="ECO:0007669"/>
    <property type="project" value="UniProtKB-UniRule"/>
</dbReference>
<comment type="function">
    <text evidence="4 5">This protein binds to 23S rRNA in the presence of protein L20.</text>
</comment>
<reference evidence="6 7" key="1">
    <citation type="journal article" date="2015" name="Nature">
        <title>rRNA introns, odd ribosomes, and small enigmatic genomes across a large radiation of phyla.</title>
        <authorList>
            <person name="Brown C.T."/>
            <person name="Hug L.A."/>
            <person name="Thomas B.C."/>
            <person name="Sharon I."/>
            <person name="Castelle C.J."/>
            <person name="Singh A."/>
            <person name="Wilkins M.J."/>
            <person name="Williams K.H."/>
            <person name="Banfield J.F."/>
        </authorList>
    </citation>
    <scope>NUCLEOTIDE SEQUENCE [LARGE SCALE GENOMIC DNA]</scope>
</reference>
<evidence type="ECO:0000313" key="6">
    <source>
        <dbReference type="EMBL" id="KKR72250.1"/>
    </source>
</evidence>
<dbReference type="InterPro" id="IPR036164">
    <property type="entry name" value="bL21-like_sf"/>
</dbReference>
<organism evidence="6 7">
    <name type="scientific">Candidatus Roizmanbacteria bacterium GW2011_GWB1_40_7</name>
    <dbReference type="NCBI Taxonomy" id="1618482"/>
    <lineage>
        <taxon>Bacteria</taxon>
        <taxon>Candidatus Roizmaniibacteriota</taxon>
    </lineage>
</organism>
<keyword evidence="4 5" id="KW-0694">RNA-binding</keyword>
<evidence type="ECO:0000256" key="3">
    <source>
        <dbReference type="ARBA" id="ARBA00023274"/>
    </source>
</evidence>
<comment type="caution">
    <text evidence="6">The sequence shown here is derived from an EMBL/GenBank/DDBJ whole genome shotgun (WGS) entry which is preliminary data.</text>
</comment>
<evidence type="ECO:0000256" key="1">
    <source>
        <dbReference type="ARBA" id="ARBA00008563"/>
    </source>
</evidence>
<sequence length="103" mass="11555">MKFAVIATSGSQHRVEEGTEILVDRLENKEGDKISFDAILYVDDEAVHIGTPTVNGTSVKATVIGHERGDKIRVATFKAKSRQRRVKGFRHDYTRLKIDKITS</sequence>
<dbReference type="EMBL" id="LBZM01000009">
    <property type="protein sequence ID" value="KKR72250.1"/>
    <property type="molecule type" value="Genomic_DNA"/>
</dbReference>
<dbReference type="InterPro" id="IPR001787">
    <property type="entry name" value="Ribosomal_bL21"/>
</dbReference>
<dbReference type="GO" id="GO:1990904">
    <property type="term" value="C:ribonucleoprotein complex"/>
    <property type="evidence" value="ECO:0007669"/>
    <property type="project" value="UniProtKB-KW"/>
</dbReference>
<dbReference type="GO" id="GO:0003735">
    <property type="term" value="F:structural constituent of ribosome"/>
    <property type="evidence" value="ECO:0007669"/>
    <property type="project" value="InterPro"/>
</dbReference>
<name>A0A0G0VJW6_9BACT</name>
<gene>
    <name evidence="4" type="primary">rplU</name>
    <name evidence="6" type="ORF">UU14_C0009G0031</name>
</gene>